<keyword evidence="2" id="KW-1185">Reference proteome</keyword>
<dbReference type="EMBL" id="JARKIE010000042">
    <property type="protein sequence ID" value="KAJ7694348.1"/>
    <property type="molecule type" value="Genomic_DNA"/>
</dbReference>
<reference evidence="1" key="1">
    <citation type="submission" date="2023-03" db="EMBL/GenBank/DDBJ databases">
        <title>Massive genome expansion in bonnet fungi (Mycena s.s.) driven by repeated elements and novel gene families across ecological guilds.</title>
        <authorList>
            <consortium name="Lawrence Berkeley National Laboratory"/>
            <person name="Harder C.B."/>
            <person name="Miyauchi S."/>
            <person name="Viragh M."/>
            <person name="Kuo A."/>
            <person name="Thoen E."/>
            <person name="Andreopoulos B."/>
            <person name="Lu D."/>
            <person name="Skrede I."/>
            <person name="Drula E."/>
            <person name="Henrissat B."/>
            <person name="Morin E."/>
            <person name="Kohler A."/>
            <person name="Barry K."/>
            <person name="LaButti K."/>
            <person name="Morin E."/>
            <person name="Salamov A."/>
            <person name="Lipzen A."/>
            <person name="Mereny Z."/>
            <person name="Hegedus B."/>
            <person name="Baldrian P."/>
            <person name="Stursova M."/>
            <person name="Weitz H."/>
            <person name="Taylor A."/>
            <person name="Grigoriev I.V."/>
            <person name="Nagy L.G."/>
            <person name="Martin F."/>
            <person name="Kauserud H."/>
        </authorList>
    </citation>
    <scope>NUCLEOTIDE SEQUENCE</scope>
    <source>
        <strain evidence="1">CBHHK067</strain>
    </source>
</reference>
<evidence type="ECO:0000313" key="2">
    <source>
        <dbReference type="Proteomes" id="UP001221757"/>
    </source>
</evidence>
<comment type="caution">
    <text evidence="1">The sequence shown here is derived from an EMBL/GenBank/DDBJ whole genome shotgun (WGS) entry which is preliminary data.</text>
</comment>
<gene>
    <name evidence="1" type="ORF">B0H17DRAFT_1199219</name>
</gene>
<dbReference type="AlphaFoldDB" id="A0AAD7GGW0"/>
<organism evidence="1 2">
    <name type="scientific">Mycena rosella</name>
    <name type="common">Pink bonnet</name>
    <name type="synonym">Agaricus rosellus</name>
    <dbReference type="NCBI Taxonomy" id="1033263"/>
    <lineage>
        <taxon>Eukaryota</taxon>
        <taxon>Fungi</taxon>
        <taxon>Dikarya</taxon>
        <taxon>Basidiomycota</taxon>
        <taxon>Agaricomycotina</taxon>
        <taxon>Agaricomycetes</taxon>
        <taxon>Agaricomycetidae</taxon>
        <taxon>Agaricales</taxon>
        <taxon>Marasmiineae</taxon>
        <taxon>Mycenaceae</taxon>
        <taxon>Mycena</taxon>
    </lineage>
</organism>
<name>A0AAD7GGW0_MYCRO</name>
<accession>A0AAD7GGW0</accession>
<sequence length="399" mass="44248">MANRSSILLSPSHHILQSMNAAVVLQIQELCDYIAHFLDGSCTDLKSCALVSPRLSSAAQRWLFRDVTLLRGCASIDSPYPHHQRNSDGEAAACRRFCSVLAASPHLLPFVRRLRVTFSHEAAVKQLSVVKFPNLAEVVFDRGLGACATQASLTAMADIIRLPSIRRVGLLQPTFQKLRDFSRLFAACTPHFESLYIHSLEVHSHPRDAVLIPARPVITQLHLGSHRGDVLQGALSIFDFSKLEELRCNIEFLCSHDAELLGPSLTRLKINSSSAVSPYCPPLLALKRLSGLKTLEIQVMCRAVADIDMVLARLPQLTRLELVTLEILHPELLDPRTRLLKLRHLGTAVAGTTLPPRARIQILLPVLTCHNPLRVEIQQQILATFAVFATNRQAEVILI</sequence>
<protein>
    <submittedName>
        <fullName evidence="1">Uncharacterized protein</fullName>
    </submittedName>
</protein>
<proteinExistence type="predicted"/>
<evidence type="ECO:0000313" key="1">
    <source>
        <dbReference type="EMBL" id="KAJ7694348.1"/>
    </source>
</evidence>
<dbReference type="Proteomes" id="UP001221757">
    <property type="component" value="Unassembled WGS sequence"/>
</dbReference>